<reference evidence="2" key="1">
    <citation type="submission" date="2018-07" db="EMBL/GenBank/DDBJ databases">
        <authorList>
            <person name="Quirk P.G."/>
            <person name="Krulwich T.A."/>
        </authorList>
    </citation>
    <scope>NUCLEOTIDE SEQUENCE</scope>
</reference>
<geneLocation type="chloroplast" evidence="2"/>
<dbReference type="SUPFAM" id="SSF55608">
    <property type="entry name" value="Homing endonucleases"/>
    <property type="match status" value="1"/>
</dbReference>
<dbReference type="Gene3D" id="3.10.28.10">
    <property type="entry name" value="Homing endonucleases"/>
    <property type="match status" value="1"/>
</dbReference>
<name>A0A386AXW7_9CHLO</name>
<dbReference type="InterPro" id="IPR051289">
    <property type="entry name" value="LAGLIDADG_Endonuclease"/>
</dbReference>
<proteinExistence type="predicted"/>
<gene>
    <name evidence="2" type="primary">orf182</name>
</gene>
<dbReference type="EMBL" id="MH591093">
    <property type="protein sequence ID" value="AYC64285.1"/>
    <property type="molecule type" value="Genomic_DNA"/>
</dbReference>
<evidence type="ECO:0000313" key="2">
    <source>
        <dbReference type="EMBL" id="AYC64285.1"/>
    </source>
</evidence>
<evidence type="ECO:0000259" key="1">
    <source>
        <dbReference type="Pfam" id="PF00961"/>
    </source>
</evidence>
<dbReference type="InterPro" id="IPR004860">
    <property type="entry name" value="LAGLIDADG_dom"/>
</dbReference>
<dbReference type="PANTHER" id="PTHR36181">
    <property type="entry name" value="INTRON-ENCODED ENDONUCLEASE AI3-RELATED"/>
    <property type="match status" value="1"/>
</dbReference>
<organism evidence="2">
    <name type="scientific">Pseudochlorodesmis sp. HV01306a</name>
    <dbReference type="NCBI Taxonomy" id="2358488"/>
    <lineage>
        <taxon>Eukaryota</taxon>
        <taxon>Viridiplantae</taxon>
        <taxon>Chlorophyta</taxon>
        <taxon>core chlorophytes</taxon>
        <taxon>Ulvophyceae</taxon>
        <taxon>TCBD clade</taxon>
        <taxon>Bryopsidales</taxon>
        <taxon>Bryopsidineae</taxon>
        <taxon>Bryopsidaceae</taxon>
        <taxon>Pseudochlorodesmis</taxon>
    </lineage>
</organism>
<feature type="domain" description="Homing endonuclease LAGLIDADG" evidence="1">
    <location>
        <begin position="13"/>
        <end position="112"/>
    </location>
</feature>
<reference evidence="2" key="2">
    <citation type="journal article" date="2019" name="Mol. Phylogenet. Evol.">
        <title>Reassessment of the classification of bryopsidales (chlorophyta) based on chloroplast phylogenomic analyses.</title>
        <authorList>
            <person name="Cremen M.C."/>
            <person name="Leliaert F."/>
            <person name="West J."/>
            <person name="Lam D.W."/>
            <person name="Shimada S."/>
            <person name="Lopez-Bautista J.M."/>
            <person name="Verbruggen H."/>
        </authorList>
    </citation>
    <scope>NUCLEOTIDE SEQUENCE</scope>
</reference>
<dbReference type="GO" id="GO:0004519">
    <property type="term" value="F:endonuclease activity"/>
    <property type="evidence" value="ECO:0007669"/>
    <property type="project" value="InterPro"/>
</dbReference>
<protein>
    <recommendedName>
        <fullName evidence="1">Homing endonuclease LAGLIDADG domain-containing protein</fullName>
    </recommendedName>
</protein>
<dbReference type="InterPro" id="IPR027434">
    <property type="entry name" value="Homing_endonucl"/>
</dbReference>
<dbReference type="Pfam" id="PF00961">
    <property type="entry name" value="LAGLIDADG_1"/>
    <property type="match status" value="1"/>
</dbReference>
<dbReference type="AlphaFoldDB" id="A0A386AXW7"/>
<keyword evidence="2" id="KW-0150">Chloroplast</keyword>
<accession>A0A386AXW7</accession>
<sequence length="182" mass="21852">MFKNIPEKHGYYITGFADGEGSFNISFRLREDYLIGWKITPVFNISQDEREILSWIKHILKCGTIRFRKDGVWMFEVNNQNSLREKILPFFNRFQFLSKKKKFQYQKFKKICSLLDKTTSNTYETVRQILILRNESNIKTSKKRKYTDAFILQRAEFYWNKNKKTIQMINKESSETNTPNTA</sequence>
<keyword evidence="2" id="KW-0934">Plastid</keyword>
<dbReference type="GO" id="GO:0005739">
    <property type="term" value="C:mitochondrion"/>
    <property type="evidence" value="ECO:0007669"/>
    <property type="project" value="UniProtKB-ARBA"/>
</dbReference>
<dbReference type="PANTHER" id="PTHR36181:SF2">
    <property type="entry name" value="INTRON-ENCODED ENDONUCLEASE AI3-RELATED"/>
    <property type="match status" value="1"/>
</dbReference>